<dbReference type="KEGG" id="vg:80545158"/>
<evidence type="ECO:0000313" key="2">
    <source>
        <dbReference type="Proteomes" id="UP001157002"/>
    </source>
</evidence>
<dbReference type="EMBL" id="ON649702">
    <property type="protein sequence ID" value="UVF62606.1"/>
    <property type="molecule type" value="Genomic_DNA"/>
</dbReference>
<organism evidence="1 2">
    <name type="scientific">Poseidoniales virus YSH_150918</name>
    <dbReference type="NCBI Taxonomy" id="3071324"/>
    <lineage>
        <taxon>Viruses</taxon>
        <taxon>Duplodnaviria</taxon>
        <taxon>Heunggongvirae</taxon>
        <taxon>Uroviricota</taxon>
        <taxon>Caudoviricetes</taxon>
        <taxon>Magrovirales</taxon>
        <taxon>Aoguangviridae</taxon>
        <taxon>Aobingvirus</taxon>
        <taxon>Aobingvirus yangshanense</taxon>
    </lineage>
</organism>
<name>A0A976YFA6_9CAUD</name>
<evidence type="ECO:0000313" key="1">
    <source>
        <dbReference type="EMBL" id="UVF62606.1"/>
    </source>
</evidence>
<dbReference type="Proteomes" id="UP001157002">
    <property type="component" value="Segment"/>
</dbReference>
<dbReference type="GeneID" id="80545158"/>
<dbReference type="RefSeq" id="YP_010806197.1">
    <property type="nucleotide sequence ID" value="NC_077214.1"/>
</dbReference>
<reference evidence="1 2" key="1">
    <citation type="submission" date="2022-05" db="EMBL/GenBank/DDBJ databases">
        <title>Diverse viruses of marine archaea discovered using metagenomics.</title>
        <authorList>
            <person name="Zhou Y."/>
        </authorList>
    </citation>
    <scope>NUCLEOTIDE SEQUENCE [LARGE SCALE GENOMIC DNA]</scope>
    <source>
        <strain evidence="1">YSH_150918</strain>
    </source>
</reference>
<protein>
    <submittedName>
        <fullName evidence="1">Uncharacterized protein</fullName>
    </submittedName>
</protein>
<keyword evidence="2" id="KW-1185">Reference proteome</keyword>
<proteinExistence type="predicted"/>
<sequence length="111" mass="13142">MNWEGIIKKLEPQNKMHGFAFRTPVEYTDTTSENLEKEQAIIEWEFSFGQRETYMREIEIYVTRVILPDETELTDEEIEEVNRNSPEIYGKLGPAELINYGKGEYDLTWSQ</sequence>
<accession>A0A976YFA6</accession>